<dbReference type="RefSeq" id="WP_061940374.1">
    <property type="nucleotide sequence ID" value="NZ_CP013234.1"/>
</dbReference>
<dbReference type="AlphaFoldDB" id="A0A127Q462"/>
<organism evidence="5 6">
    <name type="scientific">Collimonas pratensis</name>
    <dbReference type="NCBI Taxonomy" id="279113"/>
    <lineage>
        <taxon>Bacteria</taxon>
        <taxon>Pseudomonadati</taxon>
        <taxon>Pseudomonadota</taxon>
        <taxon>Betaproteobacteria</taxon>
        <taxon>Burkholderiales</taxon>
        <taxon>Oxalobacteraceae</taxon>
        <taxon>Collimonas</taxon>
    </lineage>
</organism>
<dbReference type="CDD" id="cd06170">
    <property type="entry name" value="LuxR_C_like"/>
    <property type="match status" value="1"/>
</dbReference>
<proteinExistence type="predicted"/>
<dbReference type="InterPro" id="IPR016032">
    <property type="entry name" value="Sig_transdc_resp-reg_C-effctor"/>
</dbReference>
<dbReference type="GO" id="GO:0006355">
    <property type="term" value="P:regulation of DNA-templated transcription"/>
    <property type="evidence" value="ECO:0007669"/>
    <property type="project" value="InterPro"/>
</dbReference>
<dbReference type="Pfam" id="PF00196">
    <property type="entry name" value="GerE"/>
    <property type="match status" value="1"/>
</dbReference>
<dbReference type="Proteomes" id="UP000074561">
    <property type="component" value="Chromosome"/>
</dbReference>
<feature type="domain" description="HTH luxR-type" evidence="4">
    <location>
        <begin position="169"/>
        <end position="234"/>
    </location>
</feature>
<dbReference type="SUPFAM" id="SSF75516">
    <property type="entry name" value="Pheromone-binding domain of LuxR-like quorum-sensing transcription factors"/>
    <property type="match status" value="1"/>
</dbReference>
<reference evidence="5 6" key="1">
    <citation type="submission" date="2015-11" db="EMBL/GenBank/DDBJ databases">
        <title>Exploring the genomic traits of fungus-feeding bacterial genus Collimonas.</title>
        <authorList>
            <person name="Song C."/>
            <person name="Schmidt R."/>
            <person name="de Jager V."/>
            <person name="Krzyzanowska D."/>
            <person name="Jongedijk E."/>
            <person name="Cankar K."/>
            <person name="Beekwilder J."/>
            <person name="van Veen A."/>
            <person name="de Boer W."/>
            <person name="van Veen J.A."/>
            <person name="Garbeva P."/>
        </authorList>
    </citation>
    <scope>NUCLEOTIDE SEQUENCE [LARGE SCALE GENOMIC DNA]</scope>
    <source>
        <strain evidence="5 6">Ter91</strain>
    </source>
</reference>
<dbReference type="PROSITE" id="PS00622">
    <property type="entry name" value="HTH_LUXR_1"/>
    <property type="match status" value="1"/>
</dbReference>
<dbReference type="SMART" id="SM00421">
    <property type="entry name" value="HTH_LUXR"/>
    <property type="match status" value="1"/>
</dbReference>
<evidence type="ECO:0000313" key="5">
    <source>
        <dbReference type="EMBL" id="AMP04890.1"/>
    </source>
</evidence>
<dbReference type="GO" id="GO:0003677">
    <property type="term" value="F:DNA binding"/>
    <property type="evidence" value="ECO:0007669"/>
    <property type="project" value="UniProtKB-KW"/>
</dbReference>
<dbReference type="InterPro" id="IPR005143">
    <property type="entry name" value="TF_LuxR_autoind-bd_dom"/>
</dbReference>
<evidence type="ECO:0000313" key="6">
    <source>
        <dbReference type="Proteomes" id="UP000074561"/>
    </source>
</evidence>
<dbReference type="STRING" id="279113.CPter91_2536"/>
<evidence type="ECO:0000256" key="1">
    <source>
        <dbReference type="ARBA" id="ARBA00023015"/>
    </source>
</evidence>
<dbReference type="InterPro" id="IPR000792">
    <property type="entry name" value="Tscrpt_reg_LuxR_C"/>
</dbReference>
<sequence length="236" mass="26759">MVDWQEQQMQSLLSAKTAPILFNSLSEIVKRLGFDYCAYDMRLPWPVAQPKVISLNNYSPGWQQRYNQERYERIDPTVSHGRNSSLPMIWSDQNLASNRPFWEDARSHGLHAGWAQSRHDARGICGLLNLSRSDDHVSQKELREISHQLSWLVDVAHEGLSLLLVEKHMPEAASQLTAREIEVLRWTADGKTSGEVSEIMNISDRTVNFHISNTLKKLNATNKTAAAIKAAMLGIL</sequence>
<dbReference type="PROSITE" id="PS50043">
    <property type="entry name" value="HTH_LUXR_2"/>
    <property type="match status" value="1"/>
</dbReference>
<accession>A0A127Q462</accession>
<dbReference type="InterPro" id="IPR036693">
    <property type="entry name" value="TF_LuxR_autoind-bd_dom_sf"/>
</dbReference>
<evidence type="ECO:0000256" key="3">
    <source>
        <dbReference type="ARBA" id="ARBA00023163"/>
    </source>
</evidence>
<dbReference type="PANTHER" id="PTHR44688:SF16">
    <property type="entry name" value="DNA-BINDING TRANSCRIPTIONAL ACTIVATOR DEVR_DOSR"/>
    <property type="match status" value="1"/>
</dbReference>
<dbReference type="Gene3D" id="3.30.450.80">
    <property type="entry name" value="Transcription factor LuxR-like, autoinducer-binding domain"/>
    <property type="match status" value="1"/>
</dbReference>
<name>A0A127Q462_9BURK</name>
<evidence type="ECO:0000259" key="4">
    <source>
        <dbReference type="PROSITE" id="PS50043"/>
    </source>
</evidence>
<keyword evidence="3" id="KW-0804">Transcription</keyword>
<dbReference type="PRINTS" id="PR00038">
    <property type="entry name" value="HTHLUXR"/>
</dbReference>
<dbReference type="PANTHER" id="PTHR44688">
    <property type="entry name" value="DNA-BINDING TRANSCRIPTIONAL ACTIVATOR DEVR_DOSR"/>
    <property type="match status" value="1"/>
</dbReference>
<dbReference type="KEGG" id="cpra:CPter91_2536"/>
<dbReference type="SUPFAM" id="SSF46894">
    <property type="entry name" value="C-terminal effector domain of the bipartite response regulators"/>
    <property type="match status" value="1"/>
</dbReference>
<dbReference type="OrthoDB" id="9774661at2"/>
<evidence type="ECO:0000256" key="2">
    <source>
        <dbReference type="ARBA" id="ARBA00023125"/>
    </source>
</evidence>
<gene>
    <name evidence="5" type="ORF">CPter91_2536</name>
</gene>
<dbReference type="PATRIC" id="fig|279113.9.peg.2502"/>
<protein>
    <submittedName>
        <fullName evidence="5">Bacterial regulatory s, luxR family protein</fullName>
    </submittedName>
</protein>
<dbReference type="InterPro" id="IPR036388">
    <property type="entry name" value="WH-like_DNA-bd_sf"/>
</dbReference>
<dbReference type="Pfam" id="PF03472">
    <property type="entry name" value="Autoind_bind"/>
    <property type="match status" value="1"/>
</dbReference>
<dbReference type="EMBL" id="CP013234">
    <property type="protein sequence ID" value="AMP04890.1"/>
    <property type="molecule type" value="Genomic_DNA"/>
</dbReference>
<keyword evidence="2" id="KW-0238">DNA-binding</keyword>
<dbReference type="Gene3D" id="1.10.10.10">
    <property type="entry name" value="Winged helix-like DNA-binding domain superfamily/Winged helix DNA-binding domain"/>
    <property type="match status" value="1"/>
</dbReference>
<keyword evidence="1" id="KW-0805">Transcription regulation</keyword>